<keyword evidence="2" id="KW-1185">Reference proteome</keyword>
<reference evidence="1 2" key="1">
    <citation type="submission" date="2023-12" db="EMBL/GenBank/DDBJ databases">
        <title>Sinomonas terricola sp. nov, isolated from litchi orchard soil in Guangdong, PR China.</title>
        <authorList>
            <person name="Jiaxin W."/>
            <person name="Yang Z."/>
            <person name="Honghui Z."/>
        </authorList>
    </citation>
    <scope>NUCLEOTIDE SEQUENCE [LARGE SCALE GENOMIC DNA]</scope>
    <source>
        <strain evidence="1 2">JGH33</strain>
    </source>
</reference>
<gene>
    <name evidence="1" type="ORF">SPF06_12575</name>
</gene>
<dbReference type="NCBIfam" id="NF038356">
    <property type="entry name" value="actino_DLW39"/>
    <property type="match status" value="1"/>
</dbReference>
<comment type="caution">
    <text evidence="1">The sequence shown here is derived from an EMBL/GenBank/DDBJ whole genome shotgun (WGS) entry which is preliminary data.</text>
</comment>
<protein>
    <submittedName>
        <fullName evidence="1">DLW-39 family protein</fullName>
    </submittedName>
</protein>
<sequence length="39" mass="4205">MKKLIAVAIAALAGAFLVRKIQESEAQKKVWSSTTDSVD</sequence>
<organism evidence="1 2">
    <name type="scientific">Sinomonas terricola</name>
    <dbReference type="NCBI Taxonomy" id="3110330"/>
    <lineage>
        <taxon>Bacteria</taxon>
        <taxon>Bacillati</taxon>
        <taxon>Actinomycetota</taxon>
        <taxon>Actinomycetes</taxon>
        <taxon>Micrococcales</taxon>
        <taxon>Micrococcaceae</taxon>
        <taxon>Sinomonas</taxon>
    </lineage>
</organism>
<dbReference type="InterPro" id="IPR047990">
    <property type="entry name" value="DLW39-like"/>
</dbReference>
<dbReference type="EMBL" id="JAYGGQ010000009">
    <property type="protein sequence ID" value="MEA5455560.1"/>
    <property type="molecule type" value="Genomic_DNA"/>
</dbReference>
<accession>A0ABU5T7D7</accession>
<evidence type="ECO:0000313" key="2">
    <source>
        <dbReference type="Proteomes" id="UP001304769"/>
    </source>
</evidence>
<evidence type="ECO:0000313" key="1">
    <source>
        <dbReference type="EMBL" id="MEA5455560.1"/>
    </source>
</evidence>
<dbReference type="RefSeq" id="WP_323279417.1">
    <property type="nucleotide sequence ID" value="NZ_JAYGGQ010000009.1"/>
</dbReference>
<dbReference type="Proteomes" id="UP001304769">
    <property type="component" value="Unassembled WGS sequence"/>
</dbReference>
<proteinExistence type="predicted"/>
<name>A0ABU5T7D7_9MICC</name>